<sequence length="45" mass="4729">MRHVLIILPAVLFRNKYFPGTAAQTTLFVTMATAAPAGTIAQPGA</sequence>
<dbReference type="EMBL" id="JABBGH010000001">
    <property type="protein sequence ID" value="NML63664.1"/>
    <property type="molecule type" value="Genomic_DNA"/>
</dbReference>
<protein>
    <submittedName>
        <fullName evidence="1">Uncharacterized protein</fullName>
    </submittedName>
</protein>
<reference evidence="1 2" key="1">
    <citation type="submission" date="2020-04" db="EMBL/GenBank/DDBJ databases">
        <title>Hymenobacter polaris sp. nov., isolated from Arctic soil.</title>
        <authorList>
            <person name="Dahal R.H."/>
        </authorList>
    </citation>
    <scope>NUCLEOTIDE SEQUENCE [LARGE SCALE GENOMIC DNA]</scope>
    <source>
        <strain evidence="1 2">RP-2-7</strain>
    </source>
</reference>
<organism evidence="1 2">
    <name type="scientific">Hymenobacter polaris</name>
    <dbReference type="NCBI Taxonomy" id="2682546"/>
    <lineage>
        <taxon>Bacteria</taxon>
        <taxon>Pseudomonadati</taxon>
        <taxon>Bacteroidota</taxon>
        <taxon>Cytophagia</taxon>
        <taxon>Cytophagales</taxon>
        <taxon>Hymenobacteraceae</taxon>
        <taxon>Hymenobacter</taxon>
    </lineage>
</organism>
<comment type="caution">
    <text evidence="1">The sequence shown here is derived from an EMBL/GenBank/DDBJ whole genome shotgun (WGS) entry which is preliminary data.</text>
</comment>
<accession>A0A7Y0AAA9</accession>
<dbReference type="Proteomes" id="UP000559626">
    <property type="component" value="Unassembled WGS sequence"/>
</dbReference>
<dbReference type="RefSeq" id="WP_169529010.1">
    <property type="nucleotide sequence ID" value="NZ_JABBGH010000001.1"/>
</dbReference>
<evidence type="ECO:0000313" key="2">
    <source>
        <dbReference type="Proteomes" id="UP000559626"/>
    </source>
</evidence>
<keyword evidence="2" id="KW-1185">Reference proteome</keyword>
<evidence type="ECO:0000313" key="1">
    <source>
        <dbReference type="EMBL" id="NML63664.1"/>
    </source>
</evidence>
<proteinExistence type="predicted"/>
<name>A0A7Y0AAA9_9BACT</name>
<dbReference type="AlphaFoldDB" id="A0A7Y0AAA9"/>
<gene>
    <name evidence="1" type="ORF">HHL22_00420</name>
</gene>